<dbReference type="EMBL" id="JARH01000691">
    <property type="protein sequence ID" value="EXF77635.1"/>
    <property type="molecule type" value="Genomic_DNA"/>
</dbReference>
<dbReference type="Proteomes" id="UP000020467">
    <property type="component" value="Unassembled WGS sequence"/>
</dbReference>
<dbReference type="KEGG" id="cfj:CFIO01_03974"/>
<name>A0A010QLP2_9PEZI</name>
<comment type="caution">
    <text evidence="2">The sequence shown here is derived from an EMBL/GenBank/DDBJ whole genome shotgun (WGS) entry which is preliminary data.</text>
</comment>
<feature type="chain" id="PRO_5001455007" evidence="1">
    <location>
        <begin position="18"/>
        <end position="178"/>
    </location>
</feature>
<proteinExistence type="predicted"/>
<dbReference type="OrthoDB" id="4792973at2759"/>
<accession>A0A010QLP2</accession>
<evidence type="ECO:0000313" key="3">
    <source>
        <dbReference type="Proteomes" id="UP000020467"/>
    </source>
</evidence>
<organism evidence="2 3">
    <name type="scientific">Colletotrichum fioriniae PJ7</name>
    <dbReference type="NCBI Taxonomy" id="1445577"/>
    <lineage>
        <taxon>Eukaryota</taxon>
        <taxon>Fungi</taxon>
        <taxon>Dikarya</taxon>
        <taxon>Ascomycota</taxon>
        <taxon>Pezizomycotina</taxon>
        <taxon>Sordariomycetes</taxon>
        <taxon>Hypocreomycetidae</taxon>
        <taxon>Glomerellales</taxon>
        <taxon>Glomerellaceae</taxon>
        <taxon>Colletotrichum</taxon>
        <taxon>Colletotrichum acutatum species complex</taxon>
    </lineage>
</organism>
<dbReference type="AlphaFoldDB" id="A0A010QLP2"/>
<reference evidence="2 3" key="1">
    <citation type="submission" date="2014-02" db="EMBL/GenBank/DDBJ databases">
        <title>The genome sequence of Colletotrichum fioriniae PJ7.</title>
        <authorList>
            <person name="Baroncelli R."/>
            <person name="Thon M.R."/>
        </authorList>
    </citation>
    <scope>NUCLEOTIDE SEQUENCE [LARGE SCALE GENOMIC DNA]</scope>
    <source>
        <strain evidence="2 3">PJ7</strain>
    </source>
</reference>
<keyword evidence="3" id="KW-1185">Reference proteome</keyword>
<keyword evidence="1" id="KW-0732">Signal</keyword>
<dbReference type="HOGENOM" id="CLU_1525030_0_0_1"/>
<evidence type="ECO:0000313" key="2">
    <source>
        <dbReference type="EMBL" id="EXF77635.1"/>
    </source>
</evidence>
<feature type="signal peptide" evidence="1">
    <location>
        <begin position="1"/>
        <end position="17"/>
    </location>
</feature>
<dbReference type="eggNOG" id="ENOG502T5HY">
    <property type="taxonomic scope" value="Eukaryota"/>
</dbReference>
<evidence type="ECO:0000256" key="1">
    <source>
        <dbReference type="SAM" id="SignalP"/>
    </source>
</evidence>
<protein>
    <submittedName>
        <fullName evidence="2">Uncharacterized protein</fullName>
    </submittedName>
</protein>
<sequence>MKASALFFIPLFGLALAAPATPQDQCSVETNNVFQQISSPDGSGVQVKGCDIAIPQSSIEANGLDKRAMHGTLQVMWTITLSTAQDIIVRALVNMVNDQVTLFTEMAGMGVTVDNVARLSGNQVAFEVNAAGRWGDTAARFVYDFGVGTIITFIREGARDPRGYNLPVDTQYCYTRPA</sequence>
<gene>
    <name evidence="2" type="ORF">CFIO01_03974</name>
</gene>